<reference evidence="9" key="1">
    <citation type="journal article" date="2019" name="Int. J. Syst. Evol. Microbiol.">
        <title>The Global Catalogue of Microorganisms (GCM) 10K type strain sequencing project: providing services to taxonomists for standard genome sequencing and annotation.</title>
        <authorList>
            <consortium name="The Broad Institute Genomics Platform"/>
            <consortium name="The Broad Institute Genome Sequencing Center for Infectious Disease"/>
            <person name="Wu L."/>
            <person name="Ma J."/>
        </authorList>
    </citation>
    <scope>NUCLEOTIDE SEQUENCE [LARGE SCALE GENOMIC DNA]</scope>
    <source>
        <strain evidence="9">JCM 17458</strain>
    </source>
</reference>
<feature type="binding site" evidence="5">
    <location>
        <begin position="197"/>
        <end position="199"/>
    </location>
    <ligand>
        <name>substrate</name>
    </ligand>
</feature>
<evidence type="ECO:0000256" key="4">
    <source>
        <dbReference type="ARBA" id="ARBA00023002"/>
    </source>
</evidence>
<keyword evidence="9" id="KW-1185">Reference proteome</keyword>
<dbReference type="EMBL" id="BAABAZ010000004">
    <property type="protein sequence ID" value="GAA4283080.1"/>
    <property type="molecule type" value="Genomic_DNA"/>
</dbReference>
<dbReference type="PANTHER" id="PTHR10851:SF0">
    <property type="entry name" value="PYRIDOXINE-5'-PHOSPHATE OXIDASE"/>
    <property type="match status" value="1"/>
</dbReference>
<protein>
    <recommendedName>
        <fullName evidence="5">Pyridoxine/pyridoxamine 5'-phosphate oxidase</fullName>
        <ecNumber evidence="5">1.4.3.5</ecNumber>
    </recommendedName>
    <alternativeName>
        <fullName evidence="5">PNP/PMP oxidase</fullName>
        <shortName evidence="5">PNPOx</shortName>
    </alternativeName>
    <alternativeName>
        <fullName evidence="5">Pyridoxal 5'-phosphate synthase</fullName>
    </alternativeName>
</protein>
<dbReference type="PANTHER" id="PTHR10851">
    <property type="entry name" value="PYRIDOXINE-5-PHOSPHATE OXIDASE"/>
    <property type="match status" value="1"/>
</dbReference>
<keyword evidence="2 5" id="KW-0285">Flavoprotein</keyword>
<dbReference type="NCBIfam" id="NF004231">
    <property type="entry name" value="PRK05679.1"/>
    <property type="match status" value="1"/>
</dbReference>
<feature type="binding site" evidence="5">
    <location>
        <position position="111"/>
    </location>
    <ligand>
        <name>FMN</name>
        <dbReference type="ChEBI" id="CHEBI:58210"/>
    </ligand>
</feature>
<feature type="binding site" evidence="5">
    <location>
        <position position="72"/>
    </location>
    <ligand>
        <name>substrate</name>
    </ligand>
</feature>
<comment type="subunit">
    <text evidence="5">Homodimer.</text>
</comment>
<dbReference type="InterPro" id="IPR011576">
    <property type="entry name" value="Pyridox_Oxase_N"/>
</dbReference>
<dbReference type="InterPro" id="IPR000659">
    <property type="entry name" value="Pyridox_Oxase"/>
</dbReference>
<evidence type="ECO:0000256" key="1">
    <source>
        <dbReference type="ARBA" id="ARBA00007301"/>
    </source>
</evidence>
<feature type="binding site" evidence="5">
    <location>
        <position position="133"/>
    </location>
    <ligand>
        <name>substrate</name>
    </ligand>
</feature>
<dbReference type="EC" id="1.4.3.5" evidence="5"/>
<dbReference type="InterPro" id="IPR012349">
    <property type="entry name" value="Split_barrel_FMN-bd"/>
</dbReference>
<comment type="function">
    <text evidence="5">Catalyzes the oxidation of either pyridoxine 5'-phosphate (PNP) or pyridoxamine 5'-phosphate (PMP) into pyridoxal 5'-phosphate (PLP).</text>
</comment>
<keyword evidence="5" id="KW-0664">Pyridoxine biosynthesis</keyword>
<evidence type="ECO:0000259" key="7">
    <source>
        <dbReference type="Pfam" id="PF10590"/>
    </source>
</evidence>
<evidence type="ECO:0000256" key="3">
    <source>
        <dbReference type="ARBA" id="ARBA00022643"/>
    </source>
</evidence>
<feature type="binding site" evidence="5">
    <location>
        <begin position="82"/>
        <end position="83"/>
    </location>
    <ligand>
        <name>FMN</name>
        <dbReference type="ChEBI" id="CHEBI:58210"/>
    </ligand>
</feature>
<dbReference type="RefSeq" id="WP_236864487.1">
    <property type="nucleotide sequence ID" value="NZ_BAABAZ010000004.1"/>
</dbReference>
<dbReference type="Gene3D" id="2.30.110.10">
    <property type="entry name" value="Electron Transport, Fmn-binding Protein, Chain A"/>
    <property type="match status" value="1"/>
</dbReference>
<dbReference type="NCBIfam" id="TIGR00558">
    <property type="entry name" value="pdxH"/>
    <property type="match status" value="1"/>
</dbReference>
<feature type="domain" description="Pyridoxine 5'-phosphate oxidase dimerisation C-terminal" evidence="7">
    <location>
        <begin position="178"/>
        <end position="226"/>
    </location>
</feature>
<accession>A0ABP8EGT4</accession>
<feature type="domain" description="Pyridoxamine 5'-phosphate oxidase N-terminal" evidence="6">
    <location>
        <begin position="39"/>
        <end position="162"/>
    </location>
</feature>
<keyword evidence="4 5" id="KW-0560">Oxidoreductase</keyword>
<comment type="cofactor">
    <cofactor evidence="5">
        <name>FMN</name>
        <dbReference type="ChEBI" id="CHEBI:58210"/>
    </cofactor>
    <text evidence="5">Binds 1 FMN per subunit.</text>
</comment>
<feature type="binding site" evidence="5">
    <location>
        <position position="191"/>
    </location>
    <ligand>
        <name>FMN</name>
        <dbReference type="ChEBI" id="CHEBI:58210"/>
    </ligand>
</feature>
<organism evidence="8 9">
    <name type="scientific">Brevibacterium daeguense</name>
    <dbReference type="NCBI Taxonomy" id="909936"/>
    <lineage>
        <taxon>Bacteria</taxon>
        <taxon>Bacillati</taxon>
        <taxon>Actinomycetota</taxon>
        <taxon>Actinomycetes</taxon>
        <taxon>Micrococcales</taxon>
        <taxon>Brevibacteriaceae</taxon>
        <taxon>Brevibacterium</taxon>
    </lineage>
</organism>
<feature type="binding site" evidence="5">
    <location>
        <position position="201"/>
    </location>
    <ligand>
        <name>FMN</name>
        <dbReference type="ChEBI" id="CHEBI:58210"/>
    </ligand>
</feature>
<proteinExistence type="inferred from homology"/>
<evidence type="ECO:0000313" key="8">
    <source>
        <dbReference type="EMBL" id="GAA4283080.1"/>
    </source>
</evidence>
<keyword evidence="3 5" id="KW-0288">FMN</keyword>
<dbReference type="InterPro" id="IPR019576">
    <property type="entry name" value="Pyridoxamine_oxidase_dimer_C"/>
</dbReference>
<gene>
    <name evidence="5 8" type="primary">pdxH</name>
    <name evidence="8" type="ORF">GCM10022261_06110</name>
</gene>
<comment type="pathway">
    <text evidence="5">Cofactor metabolism; pyridoxal 5'-phosphate salvage; pyridoxal 5'-phosphate from pyridoxine 5'-phosphate: step 1/1.</text>
</comment>
<evidence type="ECO:0000256" key="2">
    <source>
        <dbReference type="ARBA" id="ARBA00022630"/>
    </source>
</evidence>
<dbReference type="Proteomes" id="UP001501586">
    <property type="component" value="Unassembled WGS sequence"/>
</dbReference>
<feature type="binding site" evidence="5">
    <location>
        <position position="89"/>
    </location>
    <ligand>
        <name>FMN</name>
        <dbReference type="ChEBI" id="CHEBI:58210"/>
    </ligand>
</feature>
<comment type="caution">
    <text evidence="5">Lacks conserved residue(s) required for the propagation of feature annotation.</text>
</comment>
<comment type="catalytic activity">
    <reaction evidence="5">
        <text>pyridoxine 5'-phosphate + O2 = pyridoxal 5'-phosphate + H2O2</text>
        <dbReference type="Rhea" id="RHEA:15149"/>
        <dbReference type="ChEBI" id="CHEBI:15379"/>
        <dbReference type="ChEBI" id="CHEBI:16240"/>
        <dbReference type="ChEBI" id="CHEBI:58589"/>
        <dbReference type="ChEBI" id="CHEBI:597326"/>
        <dbReference type="EC" id="1.4.3.5"/>
    </reaction>
</comment>
<comment type="pathway">
    <text evidence="5">Cofactor metabolism; pyridoxal 5'-phosphate salvage; pyridoxal 5'-phosphate from pyridoxamine 5'-phosphate: step 1/1.</text>
</comment>
<evidence type="ECO:0000256" key="5">
    <source>
        <dbReference type="HAMAP-Rule" id="MF_01629"/>
    </source>
</evidence>
<evidence type="ECO:0000313" key="9">
    <source>
        <dbReference type="Proteomes" id="UP001501586"/>
    </source>
</evidence>
<feature type="binding site" evidence="5">
    <location>
        <position position="129"/>
    </location>
    <ligand>
        <name>substrate</name>
    </ligand>
</feature>
<comment type="catalytic activity">
    <reaction evidence="5">
        <text>pyridoxamine 5'-phosphate + O2 + H2O = pyridoxal 5'-phosphate + H2O2 + NH4(+)</text>
        <dbReference type="Rhea" id="RHEA:15817"/>
        <dbReference type="ChEBI" id="CHEBI:15377"/>
        <dbReference type="ChEBI" id="CHEBI:15379"/>
        <dbReference type="ChEBI" id="CHEBI:16240"/>
        <dbReference type="ChEBI" id="CHEBI:28938"/>
        <dbReference type="ChEBI" id="CHEBI:58451"/>
        <dbReference type="ChEBI" id="CHEBI:597326"/>
        <dbReference type="EC" id="1.4.3.5"/>
    </reaction>
</comment>
<feature type="binding site" evidence="5">
    <location>
        <begin position="67"/>
        <end position="72"/>
    </location>
    <ligand>
        <name>FMN</name>
        <dbReference type="ChEBI" id="CHEBI:58210"/>
    </ligand>
</feature>
<feature type="binding site" evidence="5">
    <location>
        <begin position="146"/>
        <end position="147"/>
    </location>
    <ligand>
        <name>FMN</name>
        <dbReference type="ChEBI" id="CHEBI:58210"/>
    </ligand>
</feature>
<name>A0ABP8EGT4_9MICO</name>
<dbReference type="PIRSF" id="PIRSF000190">
    <property type="entry name" value="Pyd_amn-ph_oxd"/>
    <property type="match status" value="1"/>
</dbReference>
<dbReference type="Pfam" id="PF01243">
    <property type="entry name" value="PNPOx_N"/>
    <property type="match status" value="1"/>
</dbReference>
<dbReference type="HAMAP" id="MF_01629">
    <property type="entry name" value="PdxH"/>
    <property type="match status" value="1"/>
</dbReference>
<sequence length="226" mass="25559">MTDPRSRMDSLAHQRVEYGALGAADVAADPYSQFAQWYEQAADPVREPNAMVVATADPDDPRGPSARVVLLKGFSAEGFVFFTNYDSAKGRQIAADNRIALVFPWHDMHRQVRVRGIAVRTSAEESDEYFAKRPRGAQLGAVASRQSEPVESREALHRAYDRASAEYEGREVPRPEFWGGYLVRPVEIEFWQGQANRFHDRFLYRSTEGTPPLDAGDRWTITRLNP</sequence>
<dbReference type="SUPFAM" id="SSF50475">
    <property type="entry name" value="FMN-binding split barrel"/>
    <property type="match status" value="1"/>
</dbReference>
<evidence type="ECO:0000259" key="6">
    <source>
        <dbReference type="Pfam" id="PF01243"/>
    </source>
</evidence>
<comment type="caution">
    <text evidence="8">The sequence shown here is derived from an EMBL/GenBank/DDBJ whole genome shotgun (WGS) entry which is preliminary data.</text>
</comment>
<comment type="similarity">
    <text evidence="1 5">Belongs to the pyridoxamine 5'-phosphate oxidase family.</text>
</comment>
<dbReference type="Pfam" id="PF10590">
    <property type="entry name" value="PNP_phzG_C"/>
    <property type="match status" value="1"/>
</dbReference>